<gene>
    <name evidence="2" type="ORF">MERR_LOCUS11640</name>
</gene>
<feature type="domain" description="FBD" evidence="1">
    <location>
        <begin position="280"/>
        <end position="358"/>
    </location>
</feature>
<dbReference type="AlphaFoldDB" id="A0A6D2IGZ6"/>
<dbReference type="Gene3D" id="3.80.10.10">
    <property type="entry name" value="Ribonuclease Inhibitor"/>
    <property type="match status" value="1"/>
</dbReference>
<dbReference type="SMART" id="SM00579">
    <property type="entry name" value="FBD"/>
    <property type="match status" value="1"/>
</dbReference>
<dbReference type="InterPro" id="IPR055294">
    <property type="entry name" value="FBL60-like"/>
</dbReference>
<dbReference type="Proteomes" id="UP000467841">
    <property type="component" value="Unassembled WGS sequence"/>
</dbReference>
<organism evidence="2 3">
    <name type="scientific">Microthlaspi erraticum</name>
    <dbReference type="NCBI Taxonomy" id="1685480"/>
    <lineage>
        <taxon>Eukaryota</taxon>
        <taxon>Viridiplantae</taxon>
        <taxon>Streptophyta</taxon>
        <taxon>Embryophyta</taxon>
        <taxon>Tracheophyta</taxon>
        <taxon>Spermatophyta</taxon>
        <taxon>Magnoliopsida</taxon>
        <taxon>eudicotyledons</taxon>
        <taxon>Gunneridae</taxon>
        <taxon>Pentapetalae</taxon>
        <taxon>rosids</taxon>
        <taxon>malvids</taxon>
        <taxon>Brassicales</taxon>
        <taxon>Brassicaceae</taxon>
        <taxon>Coluteocarpeae</taxon>
        <taxon>Microthlaspi</taxon>
    </lineage>
</organism>
<name>A0A6D2IGZ6_9BRAS</name>
<comment type="caution">
    <text evidence="2">The sequence shown here is derived from an EMBL/GenBank/DDBJ whole genome shotgun (WGS) entry which is preliminary data.</text>
</comment>
<evidence type="ECO:0000313" key="3">
    <source>
        <dbReference type="Proteomes" id="UP000467841"/>
    </source>
</evidence>
<reference evidence="2" key="1">
    <citation type="submission" date="2020-01" db="EMBL/GenBank/DDBJ databases">
        <authorList>
            <person name="Mishra B."/>
        </authorList>
    </citation>
    <scope>NUCLEOTIDE SEQUENCE [LARGE SCALE GENOMIC DNA]</scope>
</reference>
<dbReference type="EMBL" id="CACVBM020000888">
    <property type="protein sequence ID" value="CAA7024405.1"/>
    <property type="molecule type" value="Genomic_DNA"/>
</dbReference>
<dbReference type="SUPFAM" id="SSF52047">
    <property type="entry name" value="RNI-like"/>
    <property type="match status" value="1"/>
</dbReference>
<dbReference type="InterPro" id="IPR032675">
    <property type="entry name" value="LRR_dom_sf"/>
</dbReference>
<dbReference type="PANTHER" id="PTHR31293:SF16">
    <property type="entry name" value="RNI-LIKE SUPERFAMILY PROTEIN"/>
    <property type="match status" value="1"/>
</dbReference>
<dbReference type="PANTHER" id="PTHR31293">
    <property type="entry name" value="RNI-LIKE SUPERFAMILY PROTEIN"/>
    <property type="match status" value="1"/>
</dbReference>
<evidence type="ECO:0000259" key="1">
    <source>
        <dbReference type="SMART" id="SM00579"/>
    </source>
</evidence>
<sequence>MTLTFSILKLVKERAEIRQSFVDFVDSVLARQGDSPIKKFSLRCLTGVHPDIVNRWICNVLKRGVSELDLFTNFPTRIPEMMVIVCLESCSSVSLDLDSDSQLVFSEKFIPSFPALEELRIDNMEWNEMNVTVSSASLIKIDVQAGYEVEASIDLIIKDDHVKRLREPDNDLLEEDDGHVDVLKFGNAVKLMNGIQNVQKLDLSADTIEVLALCCESMPVFNNVRILGVVGEEDRGWQAMPALLRNCPRLETITVQGLIHDVTDKCGDACPCISREDRGLSLKSCPVNRLEIHNFQGTMKEMAMIKHFLEYFPSLKRFDVFVEDDEPTQLRNTELFNCVVEMFKIYNKLSPSCNLRLRV</sequence>
<dbReference type="InterPro" id="IPR006566">
    <property type="entry name" value="FBD"/>
</dbReference>
<protein>
    <recommendedName>
        <fullName evidence="1">FBD domain-containing protein</fullName>
    </recommendedName>
</protein>
<evidence type="ECO:0000313" key="2">
    <source>
        <dbReference type="EMBL" id="CAA7024405.1"/>
    </source>
</evidence>
<proteinExistence type="predicted"/>
<keyword evidence="3" id="KW-1185">Reference proteome</keyword>
<accession>A0A6D2IGZ6</accession>
<dbReference type="OrthoDB" id="1087207at2759"/>